<reference evidence="5" key="1">
    <citation type="submission" date="2016-09" db="EMBL/GenBank/DDBJ databases">
        <title>Genomics of Clostridium taeniosporum, an organism which forms endospores with ribbon-like appendages.</title>
        <authorList>
            <person name="Walker J.R."/>
        </authorList>
    </citation>
    <scope>NUCLEOTIDE SEQUENCE [LARGE SCALE GENOMIC DNA]</scope>
    <source>
        <strain evidence="5">1/k</strain>
    </source>
</reference>
<dbReference type="OrthoDB" id="9801679at2"/>
<dbReference type="SMART" id="SM00481">
    <property type="entry name" value="POLIIIAc"/>
    <property type="match status" value="1"/>
</dbReference>
<dbReference type="STRING" id="394958.BGI42_13740"/>
<dbReference type="InterPro" id="IPR016195">
    <property type="entry name" value="Pol/histidinol_Pase-like"/>
</dbReference>
<dbReference type="InterPro" id="IPR036700">
    <property type="entry name" value="BOBF_sf"/>
</dbReference>
<dbReference type="Gene3D" id="3.20.20.140">
    <property type="entry name" value="Metal-dependent hydrolases"/>
    <property type="match status" value="1"/>
</dbReference>
<evidence type="ECO:0000313" key="5">
    <source>
        <dbReference type="Proteomes" id="UP000094652"/>
    </source>
</evidence>
<dbReference type="Gene3D" id="3.40.50.880">
    <property type="match status" value="1"/>
</dbReference>
<gene>
    <name evidence="4" type="ORF">BGI42_13740</name>
</gene>
<organism evidence="4 5">
    <name type="scientific">Clostridium taeniosporum</name>
    <dbReference type="NCBI Taxonomy" id="394958"/>
    <lineage>
        <taxon>Bacteria</taxon>
        <taxon>Bacillati</taxon>
        <taxon>Bacillota</taxon>
        <taxon>Clostridia</taxon>
        <taxon>Eubacteriales</taxon>
        <taxon>Clostridiaceae</taxon>
        <taxon>Clostridium</taxon>
    </lineage>
</organism>
<feature type="domain" description="Polymerase/histidinol phosphatase N-terminal" evidence="3">
    <location>
        <begin position="593"/>
        <end position="677"/>
    </location>
</feature>
<dbReference type="Gene3D" id="2.40.50.140">
    <property type="entry name" value="Nucleic acid-binding proteins"/>
    <property type="match status" value="1"/>
</dbReference>
<feature type="signal peptide" evidence="2">
    <location>
        <begin position="1"/>
        <end position="25"/>
    </location>
</feature>
<dbReference type="SUPFAM" id="SSF89550">
    <property type="entry name" value="PHP domain-like"/>
    <property type="match status" value="1"/>
</dbReference>
<protein>
    <submittedName>
        <fullName evidence="4">PHP domain-containing protein</fullName>
    </submittedName>
</protein>
<evidence type="ECO:0000313" key="4">
    <source>
        <dbReference type="EMBL" id="AOR24730.1"/>
    </source>
</evidence>
<dbReference type="RefSeq" id="WP_069680853.1">
    <property type="nucleotide sequence ID" value="NZ_CP017253.2"/>
</dbReference>
<dbReference type="NCBIfam" id="NF038032">
    <property type="entry name" value="CehA_McbA_metalo"/>
    <property type="match status" value="1"/>
</dbReference>
<dbReference type="InterPro" id="IPR029062">
    <property type="entry name" value="Class_I_gatase-like"/>
</dbReference>
<name>A0A1D7XNG1_9CLOT</name>
<dbReference type="InterPro" id="IPR013783">
    <property type="entry name" value="Ig-like_fold"/>
</dbReference>
<dbReference type="InterPro" id="IPR003141">
    <property type="entry name" value="Pol/His_phosphatase_N"/>
</dbReference>
<evidence type="ECO:0000256" key="1">
    <source>
        <dbReference type="SAM" id="MobiDB-lite"/>
    </source>
</evidence>
<keyword evidence="2" id="KW-0732">Signal</keyword>
<accession>A0A1D7XNG1</accession>
<dbReference type="EMBL" id="CP017253">
    <property type="protein sequence ID" value="AOR24730.1"/>
    <property type="molecule type" value="Genomic_DNA"/>
</dbReference>
<evidence type="ECO:0000256" key="2">
    <source>
        <dbReference type="SAM" id="SignalP"/>
    </source>
</evidence>
<feature type="chain" id="PRO_5038545791" evidence="2">
    <location>
        <begin position="26"/>
        <end position="1544"/>
    </location>
</feature>
<dbReference type="KEGG" id="ctae:BGI42_13740"/>
<proteinExistence type="predicted"/>
<dbReference type="Gene3D" id="2.60.40.10">
    <property type="entry name" value="Immunoglobulins"/>
    <property type="match status" value="1"/>
</dbReference>
<dbReference type="InterPro" id="IPR012340">
    <property type="entry name" value="NA-bd_OB-fold"/>
</dbReference>
<feature type="region of interest" description="Disordered" evidence="1">
    <location>
        <begin position="39"/>
        <end position="192"/>
    </location>
</feature>
<evidence type="ECO:0000259" key="3">
    <source>
        <dbReference type="SMART" id="SM00481"/>
    </source>
</evidence>
<sequence>MLKKNKKLLALLVSVSVLTTSVVLPSERAFALGDMIGSILNDSSDTKVDKTKSDEAKVKSETKSKDNNIKEENSEDKVLKDKSDKDKTDVNKDDASKGVTDKDKLEGNSETASKDEVNSEKDVNDDIKSKDDSDNKNKNKQDNKNTDKEVNENKVNEKNKEDADKNQENIEKDKEDINKDQENSNNEKENIINEKENIEEKVEDSTEAKSVISIEDALKVKKGEEATVEGVVSFNDRNKTLYIQDETGGIAISNYKTEIKFNEIKKGDKVKVTGEKGDFHKLVQLKVSKIEVVEKNVDLEPETASIEELNSGKYESKYIRIENAVVDMVVNGVRKDYKLKQGDKTLDVFFMPSGVDIKKGDTVNVEGTIGVYNKTIQIYGGSCTFDKIGEFVKLNIKHDVINQADINNDFKIDAEVTGTEVSCVELNYKVTGTEEFKKLEMTKGEGNKYSVTLGKENLDLKGLEYYISAKDKNGESNTDTYSVRVTNGIAPEIYNINPAENSRVKEEEFSTIKASIKSDKEIKTESIKVYLDNNDVTSKSKITKESIEYTPSEKLKYGSHIVKVEVKDSVGNLTSKEWTFRVFKDGDFRHLFGQLHAHTNISDGKGSLDEAYKWVEKNGADYYAVTDHSNWFDNDTAANLADGSASKEWVEAHKIADKYNKDENFTAIYGYEMTWSGSTGGWGHINTFNTPGFETRTNRAMDLPNYYKTIQTQPQSISQLNHPGKTFGDFADFGFYSEGADKYVNLIEVGNGEGPIRGSGYFPSYEYYTRALDKGWHVAPTNSQDNHKGNWFTSNNARTIVLADDNSRDSIYDALREKRVYASEDTDMTIDYTVNDEVMGSCLGNVDKLNFKINAKDPTDKIKKVSIIANGGVEVDSKTFNSNEVNWEFSLDPEYSYYYVKVVQEDKDISVTSPVWVGDALNVGLSNAKVDTDMTLPGENVEFNVGFFNNGENEVKDVKFEFFKNKINDANKIGEKVIEKIESTKTENVKFNWKAQKEGEYTLYARATVKLEKGEKSFTTSAKVKVVDPEKVQKILVDGYHSNQYITGDYAGKYTAFKNLLTEKDGLTIINKDKITDKTLKDVKVLVLTNPQSKDDDTSGFKASKFDDSEIQAIKRYVEKGGNIILSTRADYKDGKGEYSNGSQMNSVLEAIGTKLRINDDEVIDEKNNGGQPYRLYLTNYDSPNYNLIDGIKNGKDQYSFYNGASIVLAKGANSDGVDFLVKGFETTETKDADNDGDNVPVTKGSVNTLGVEQLSNGAKIAVSGNTFFSDFEIDGTNGEKYSNIKITNNIVDWMMPGKEIKSVKLGDIRKDSDNDGKPDLYGQKVTVEGYVTSQSEAVEPKNSFFEVVYVSDETGGACVFGVSGTKLKVGQKVRITGVVDAYQGELEISLADRDNGPASGDIEAKNVKLIDENIVDIKPIKLSTKDSMLPSNGGKLVKVKGKVVRMDNQNLYIDDGTGVSRIYVEGYIWDGVNKEKSLGKWNHNIKVGDEVTAIGLASWDPEGARLRVRNTGEIKLASDDNSIEENVISKHWENKDWTRKRVN</sequence>
<feature type="compositionally biased region" description="Basic and acidic residues" evidence="1">
    <location>
        <begin position="44"/>
        <end position="192"/>
    </location>
</feature>
<dbReference type="SUPFAM" id="SSF101756">
    <property type="entry name" value="Hypothetical protein YgiW"/>
    <property type="match status" value="1"/>
</dbReference>
<keyword evidence="5" id="KW-1185">Reference proteome</keyword>
<dbReference type="Proteomes" id="UP000094652">
    <property type="component" value="Chromosome"/>
</dbReference>